<evidence type="ECO:0000313" key="2">
    <source>
        <dbReference type="Proteomes" id="UP001595792"/>
    </source>
</evidence>
<dbReference type="Proteomes" id="UP001595792">
    <property type="component" value="Unassembled WGS sequence"/>
</dbReference>
<keyword evidence="1" id="KW-0378">Hydrolase</keyword>
<sequence length="663" mass="74509">MSLLDSSSGINFSSLVTLETDSSLSFVISTSQKSIAIDQLSFPQAMKTNYEKGFLVFNYRSGGVQIAQNDVSYPVKRMMVYDNIGLDMPWVGVYDAVKGDGMMVLANTPYDVEIDFSEDKGLIWPNVAWASSLRQFSYERKVSYVFTSGGNYVSLAKAYRNYLKQSGDFETLAQKAIVKPRVNWLKGSAVVWGSSGLKFAKEAKAMGIKTAIIMGSKFKKDEITQMTGLGFLNSSYENLEGTREGPIGHMKDTMAIAAYHTVEGKPIIGWVTKTGVEYYSRSSVRSLIAAPSYLPSYLKDVPLTGLFLDVTPAFLIEDFHPLHTFNREADKQYKNKIKEYIGKDLGLVLGGEHGKAWNSSILEYAEGTMTGSFFWDDGNKPGYLDPPKDTTYMSANFKKYGFNYRNRIPLWQLVFNDCVSSTWYWGDSSDWFYAITPTISDLKDNFNMLYGSMPLLWADKKGYGWDRNRSRFAQTIRNVSNFQKRVSFSELLSHEFLNEDHTLQQSKFAGGGQAFVNFGEKAIKHKIGKKNINIAPRGFYLTASGFLQSKTIDEQGVVTRIEADSLISVQTDQLRKVGPITTNGTVTIFRLDNGNWRIVVENTLTTSEIDVRAILKNKNLKFYTLLEVEEDGSEGKAFSKKLPVNMIKIPAVTGIKLFDIYLE</sequence>
<dbReference type="GO" id="GO:0016787">
    <property type="term" value="F:hydrolase activity"/>
    <property type="evidence" value="ECO:0007669"/>
    <property type="project" value="UniProtKB-KW"/>
</dbReference>
<name>A0ABV8NN18_9SPHI</name>
<evidence type="ECO:0000313" key="1">
    <source>
        <dbReference type="EMBL" id="MFC4197849.1"/>
    </source>
</evidence>
<accession>A0ABV8NN18</accession>
<comment type="caution">
    <text evidence="1">The sequence shown here is derived from an EMBL/GenBank/DDBJ whole genome shotgun (WGS) entry which is preliminary data.</text>
</comment>
<dbReference type="RefSeq" id="WP_378961492.1">
    <property type="nucleotide sequence ID" value="NZ_JBHRXC010000016.1"/>
</dbReference>
<dbReference type="EMBL" id="JBHSBY010000129">
    <property type="protein sequence ID" value="MFC4197849.1"/>
    <property type="molecule type" value="Genomic_DNA"/>
</dbReference>
<protein>
    <submittedName>
        <fullName evidence="1">Glycoside hydrolase</fullName>
    </submittedName>
</protein>
<dbReference type="Pfam" id="PF11308">
    <property type="entry name" value="Glyco_hydro_129"/>
    <property type="match status" value="1"/>
</dbReference>
<organism evidence="1 2">
    <name type="scientific">Pedobacter jamesrossensis</name>
    <dbReference type="NCBI Taxonomy" id="1908238"/>
    <lineage>
        <taxon>Bacteria</taxon>
        <taxon>Pseudomonadati</taxon>
        <taxon>Bacteroidota</taxon>
        <taxon>Sphingobacteriia</taxon>
        <taxon>Sphingobacteriales</taxon>
        <taxon>Sphingobacteriaceae</taxon>
        <taxon>Pedobacter</taxon>
    </lineage>
</organism>
<proteinExistence type="predicted"/>
<gene>
    <name evidence="1" type="ORF">ACFOUY_14180</name>
</gene>
<keyword evidence="2" id="KW-1185">Reference proteome</keyword>
<reference evidence="2" key="1">
    <citation type="journal article" date="2019" name="Int. J. Syst. Evol. Microbiol.">
        <title>The Global Catalogue of Microorganisms (GCM) 10K type strain sequencing project: providing services to taxonomists for standard genome sequencing and annotation.</title>
        <authorList>
            <consortium name="The Broad Institute Genomics Platform"/>
            <consortium name="The Broad Institute Genome Sequencing Center for Infectious Disease"/>
            <person name="Wu L."/>
            <person name="Ma J."/>
        </authorList>
    </citation>
    <scope>NUCLEOTIDE SEQUENCE [LARGE SCALE GENOMIC DNA]</scope>
    <source>
        <strain evidence="2">CCM 8689</strain>
    </source>
</reference>
<dbReference type="InterPro" id="IPR021459">
    <property type="entry name" value="GH101-related"/>
</dbReference>